<dbReference type="AlphaFoldDB" id="A0A8B6BZJ9"/>
<dbReference type="EMBL" id="UYJE01000947">
    <property type="protein sequence ID" value="VDH97868.1"/>
    <property type="molecule type" value="Genomic_DNA"/>
</dbReference>
<dbReference type="OrthoDB" id="6204921at2759"/>
<reference evidence="2" key="1">
    <citation type="submission" date="2018-11" db="EMBL/GenBank/DDBJ databases">
        <authorList>
            <person name="Alioto T."/>
            <person name="Alioto T."/>
        </authorList>
    </citation>
    <scope>NUCLEOTIDE SEQUENCE</scope>
</reference>
<keyword evidence="3" id="KW-1185">Reference proteome</keyword>
<comment type="caution">
    <text evidence="2">The sequence shown here is derived from an EMBL/GenBank/DDBJ whole genome shotgun (WGS) entry which is preliminary data.</text>
</comment>
<sequence length="272" mass="30785">MDDDLNASILSRKVKNTKKQTLKPYRKKFFELGETQYDFSSRKRAKCGYSTKKDNHGNLLTDFDQLSPSQSSESTSQFSEATPSQSILATSSQFSTTSESTLSQSTEVTHQTSPVPLDQPIADNDTSSVLLLDQCILTAQDEAFLNEDQLYMNILCIEGTQSVSVSDGLGLFMVLPDMDFSKSQLKKEHFILLQRKAMCFPQTDAKWICTCSCQPIWSIEIMSSSCSSLISHEELMAMYPPCIHRRVGSVIYEQYDNLQHFNPRDYFIINPE</sequence>
<feature type="non-terminal residue" evidence="2">
    <location>
        <position position="272"/>
    </location>
</feature>
<feature type="compositionally biased region" description="Low complexity" evidence="1">
    <location>
        <begin position="99"/>
        <end position="109"/>
    </location>
</feature>
<evidence type="ECO:0000256" key="1">
    <source>
        <dbReference type="SAM" id="MobiDB-lite"/>
    </source>
</evidence>
<accession>A0A8B6BZJ9</accession>
<name>A0A8B6BZJ9_MYTGA</name>
<gene>
    <name evidence="2" type="ORF">MGAL_10B019958</name>
</gene>
<proteinExistence type="predicted"/>
<organism evidence="2 3">
    <name type="scientific">Mytilus galloprovincialis</name>
    <name type="common">Mediterranean mussel</name>
    <dbReference type="NCBI Taxonomy" id="29158"/>
    <lineage>
        <taxon>Eukaryota</taxon>
        <taxon>Metazoa</taxon>
        <taxon>Spiralia</taxon>
        <taxon>Lophotrochozoa</taxon>
        <taxon>Mollusca</taxon>
        <taxon>Bivalvia</taxon>
        <taxon>Autobranchia</taxon>
        <taxon>Pteriomorphia</taxon>
        <taxon>Mytilida</taxon>
        <taxon>Mytiloidea</taxon>
        <taxon>Mytilidae</taxon>
        <taxon>Mytilinae</taxon>
        <taxon>Mytilus</taxon>
    </lineage>
</organism>
<evidence type="ECO:0000313" key="2">
    <source>
        <dbReference type="EMBL" id="VDH97868.1"/>
    </source>
</evidence>
<protein>
    <submittedName>
        <fullName evidence="2">Uncharacterized protein</fullName>
    </submittedName>
</protein>
<dbReference type="Proteomes" id="UP000596742">
    <property type="component" value="Unassembled WGS sequence"/>
</dbReference>
<feature type="region of interest" description="Disordered" evidence="1">
    <location>
        <begin position="99"/>
        <end position="119"/>
    </location>
</feature>
<evidence type="ECO:0000313" key="3">
    <source>
        <dbReference type="Proteomes" id="UP000596742"/>
    </source>
</evidence>